<dbReference type="EMBL" id="CP025084">
    <property type="protein sequence ID" value="AUH03844.1"/>
    <property type="molecule type" value="Genomic_DNA"/>
</dbReference>
<accession>A0A2I5T4P6</accession>
<reference evidence="2 3" key="1">
    <citation type="journal article" date="2013" name="Genome Announc.">
        <title>Draft genome sequence of Serratia sp. strain ATCC 39006, a model bacterium for analysis of the biosynthesis and regulation of prodigiosin, a carbapenem, and gas vesicles.</title>
        <authorList>
            <person name="Fineran P.C."/>
            <person name="Iglesias Cans M.C."/>
            <person name="Ramsay J.P."/>
            <person name="Wilf N.M."/>
            <person name="Cossyleon D."/>
            <person name="McNeil M.B."/>
            <person name="Williamson N.R."/>
            <person name="Monson R.E."/>
            <person name="Becher S.A."/>
            <person name="Stanton J.A."/>
            <person name="Brugger K."/>
            <person name="Brown S.D."/>
            <person name="Salmond G.P."/>
        </authorList>
    </citation>
    <scope>NUCLEOTIDE SEQUENCE [LARGE SCALE GENOMIC DNA]</scope>
    <source>
        <strain evidence="2">ATCC 39006</strain>
        <strain evidence="3">ATCC 39006 / SC 11482</strain>
    </source>
</reference>
<dbReference type="Proteomes" id="UP000233778">
    <property type="component" value="Chromosome"/>
</dbReference>
<proteinExistence type="predicted"/>
<dbReference type="Proteomes" id="UP000017700">
    <property type="component" value="Chromosome"/>
</dbReference>
<dbReference type="KEGG" id="sera:Ser39006_006665"/>
<dbReference type="KEGG" id="serq:CWC46_06660"/>
<evidence type="ECO:0000313" key="3">
    <source>
        <dbReference type="Proteomes" id="UP000017700"/>
    </source>
</evidence>
<reference evidence="2" key="4">
    <citation type="submission" date="2017-11" db="EMBL/GenBank/DDBJ databases">
        <title>Complete genome sequence of Serratia sp. ATCC 39006.</title>
        <authorList>
            <person name="Hampton H.G."/>
            <person name="Jackson S.A."/>
            <person name="Jauregui R."/>
            <person name="Poulter G.T.M."/>
            <person name="Salmond G.P.C."/>
            <person name="Fineran P.C."/>
        </authorList>
    </citation>
    <scope>NUCLEOTIDE SEQUENCE</scope>
    <source>
        <strain evidence="2">ATCC 39006</strain>
    </source>
</reference>
<keyword evidence="3" id="KW-1185">Reference proteome</keyword>
<gene>
    <name evidence="1" type="ORF">CWC46_06660</name>
    <name evidence="2" type="ORF">Ser39006_006665</name>
</gene>
<protein>
    <submittedName>
        <fullName evidence="2">Uncharacterized protein</fullName>
    </submittedName>
</protein>
<dbReference type="AlphaFoldDB" id="A0A2I5T4P6"/>
<evidence type="ECO:0000313" key="1">
    <source>
        <dbReference type="EMBL" id="AUG99526.1"/>
    </source>
</evidence>
<sequence>MLLFQNLCFGGLPLGSWTLLAYSWTAPKTVDRSCPHDEARSKASGLTPPRWLCPLGKTLR</sequence>
<reference evidence="2" key="2">
    <citation type="submission" date="2013-09" db="EMBL/GenBank/DDBJ databases">
        <authorList>
            <person name="Wang G."/>
            <person name="Yang Y."/>
            <person name="Su Y."/>
        </authorList>
    </citation>
    <scope>NUCLEOTIDE SEQUENCE</scope>
    <source>
        <strain evidence="2">ATCC 39006</strain>
    </source>
</reference>
<evidence type="ECO:0000313" key="2">
    <source>
        <dbReference type="EMBL" id="AUH03844.1"/>
    </source>
</evidence>
<reference evidence="1 4" key="3">
    <citation type="submission" date="2017-11" db="EMBL/GenBank/DDBJ databases">
        <title>Complete genome sequence of Serratia sp. ATCC 39006 LacA.</title>
        <authorList>
            <person name="Hampton H.G."/>
            <person name="Jackson S.A."/>
            <person name="Jauregui R."/>
            <person name="Poulter G.T.M."/>
            <person name="Salmond G.P.C."/>
            <person name="Fineran P.C."/>
        </authorList>
    </citation>
    <scope>NUCLEOTIDE SEQUENCE [LARGE SCALE GENOMIC DNA]</scope>
    <source>
        <strain evidence="1 4">ATCC 39006</strain>
    </source>
</reference>
<dbReference type="EMBL" id="CP025085">
    <property type="protein sequence ID" value="AUG99526.1"/>
    <property type="molecule type" value="Genomic_DNA"/>
</dbReference>
<name>A0A2I5T4P6_SERS3</name>
<evidence type="ECO:0000313" key="4">
    <source>
        <dbReference type="Proteomes" id="UP000233778"/>
    </source>
</evidence>
<organism evidence="2 3">
    <name type="scientific">Serratia sp. (strain ATCC 39006)</name>
    <name type="common">Prodigiosinella confusarubida</name>
    <dbReference type="NCBI Taxonomy" id="104623"/>
    <lineage>
        <taxon>Bacteria</taxon>
        <taxon>Pseudomonadati</taxon>
        <taxon>Pseudomonadota</taxon>
        <taxon>Gammaproteobacteria</taxon>
        <taxon>Enterobacterales</taxon>
        <taxon>Pectobacteriaceae</taxon>
        <taxon>Prodigiosinella</taxon>
    </lineage>
</organism>